<feature type="compositionally biased region" description="Polar residues" evidence="1">
    <location>
        <begin position="90"/>
        <end position="99"/>
    </location>
</feature>
<evidence type="ECO:0000313" key="4">
    <source>
        <dbReference type="Proteomes" id="UP000298714"/>
    </source>
</evidence>
<organism evidence="3 4">
    <name type="scientific">Hankyongella ginsenosidimutans</name>
    <dbReference type="NCBI Taxonomy" id="1763828"/>
    <lineage>
        <taxon>Bacteria</taxon>
        <taxon>Pseudomonadati</taxon>
        <taxon>Pseudomonadota</taxon>
        <taxon>Alphaproteobacteria</taxon>
        <taxon>Sphingomonadales</taxon>
        <taxon>Sphingomonadaceae</taxon>
        <taxon>Hankyongella</taxon>
    </lineage>
</organism>
<feature type="region of interest" description="Disordered" evidence="1">
    <location>
        <begin position="1"/>
        <end position="120"/>
    </location>
</feature>
<evidence type="ECO:0000256" key="1">
    <source>
        <dbReference type="SAM" id="MobiDB-lite"/>
    </source>
</evidence>
<dbReference type="Pfam" id="PF13449">
    <property type="entry name" value="Phytase-like"/>
    <property type="match status" value="1"/>
</dbReference>
<name>A0A4D7C7T8_9SPHN</name>
<dbReference type="InterPro" id="IPR027372">
    <property type="entry name" value="Phytase-like_dom"/>
</dbReference>
<gene>
    <name evidence="3" type="ORF">E6W36_13620</name>
</gene>
<proteinExistence type="predicted"/>
<accession>A0A4D7C7T8</accession>
<keyword evidence="4" id="KW-1185">Reference proteome</keyword>
<dbReference type="AlphaFoldDB" id="A0A4D7C7T8"/>
<feature type="domain" description="Phytase-like" evidence="2">
    <location>
        <begin position="102"/>
        <end position="239"/>
    </location>
</feature>
<dbReference type="PANTHER" id="PTHR37957:SF1">
    <property type="entry name" value="PHYTASE-LIKE DOMAIN-CONTAINING PROTEIN"/>
    <property type="match status" value="1"/>
</dbReference>
<dbReference type="Proteomes" id="UP000298714">
    <property type="component" value="Chromosome"/>
</dbReference>
<evidence type="ECO:0000259" key="2">
    <source>
        <dbReference type="Pfam" id="PF13449"/>
    </source>
</evidence>
<dbReference type="EMBL" id="CP039704">
    <property type="protein sequence ID" value="QCI80165.1"/>
    <property type="molecule type" value="Genomic_DNA"/>
</dbReference>
<evidence type="ECO:0000313" key="3">
    <source>
        <dbReference type="EMBL" id="QCI80165.1"/>
    </source>
</evidence>
<feature type="compositionally biased region" description="Basic residues" evidence="1">
    <location>
        <begin position="67"/>
        <end position="76"/>
    </location>
</feature>
<dbReference type="KEGG" id="hgn:E6W36_13620"/>
<protein>
    <submittedName>
        <fullName evidence="3">Esterase-like activity of phytase family protein</fullName>
    </submittedName>
</protein>
<dbReference type="PANTHER" id="PTHR37957">
    <property type="entry name" value="BLR7070 PROTEIN"/>
    <property type="match status" value="1"/>
</dbReference>
<sequence>MASRTSPALIRCPAGLQPAARARRPQPCPSCRKRSTASWRWTPRRSSPEGRRLSHQRRIWPVGVSLRQHRPVHRRAASPASLRPVRNGVSDYSSNNPGSGQPVPNPLNPTAGRQNNQGLEGLSLAPDGKTLIAVLQSAAIQDLNSASINTTRRTTRIVTYDISDLDNPVVTGEYALQLPTYLNANGNVRVAAQSEILALSPTRFLILPRDGAGQGNADPLSRYRQVDIVDFADATNVLNTPDEAQIAPNGVLKDSITPATRPLAEHQQQC</sequence>
<reference evidence="4" key="1">
    <citation type="submission" date="2019-04" db="EMBL/GenBank/DDBJ databases">
        <title>Complete genome sequence of Sphingomonas sp. W1-2-3.</title>
        <authorList>
            <person name="Im W.T."/>
        </authorList>
    </citation>
    <scope>NUCLEOTIDE SEQUENCE [LARGE SCALE GENOMIC DNA]</scope>
    <source>
        <strain evidence="4">W1-2-3</strain>
    </source>
</reference>